<dbReference type="RefSeq" id="WP_260795446.1">
    <property type="nucleotide sequence ID" value="NZ_CP093313.1"/>
</dbReference>
<proteinExistence type="predicted"/>
<evidence type="ECO:0000313" key="3">
    <source>
        <dbReference type="Proteomes" id="UP001059380"/>
    </source>
</evidence>
<dbReference type="SUPFAM" id="SSF46955">
    <property type="entry name" value="Putative DNA-binding domain"/>
    <property type="match status" value="1"/>
</dbReference>
<organism evidence="2 3">
    <name type="scientific">Occallatibacter riparius</name>
    <dbReference type="NCBI Taxonomy" id="1002689"/>
    <lineage>
        <taxon>Bacteria</taxon>
        <taxon>Pseudomonadati</taxon>
        <taxon>Acidobacteriota</taxon>
        <taxon>Terriglobia</taxon>
        <taxon>Terriglobales</taxon>
        <taxon>Acidobacteriaceae</taxon>
        <taxon>Occallatibacter</taxon>
    </lineage>
</organism>
<dbReference type="InterPro" id="IPR041657">
    <property type="entry name" value="HTH_17"/>
</dbReference>
<dbReference type="Proteomes" id="UP001059380">
    <property type="component" value="Chromosome"/>
</dbReference>
<dbReference type="EMBL" id="CP093313">
    <property type="protein sequence ID" value="UWZ85837.1"/>
    <property type="molecule type" value="Genomic_DNA"/>
</dbReference>
<dbReference type="GO" id="GO:0003677">
    <property type="term" value="F:DNA binding"/>
    <property type="evidence" value="ECO:0007669"/>
    <property type="project" value="InterPro"/>
</dbReference>
<dbReference type="InterPro" id="IPR010093">
    <property type="entry name" value="SinI_DNA-bd"/>
</dbReference>
<sequence length="106" mass="12106">MQGQSLSAPTDYRIVPPDLLVFTTVNSKEEQHLKPESSNVFEALITSKEASLLLGIHWKTLERMARAQRVPAAKIGKSWIFRKSTLTQWLDEMLASNVAERNKRRL</sequence>
<dbReference type="AlphaFoldDB" id="A0A9J7BXF6"/>
<keyword evidence="3" id="KW-1185">Reference proteome</keyword>
<evidence type="ECO:0000259" key="1">
    <source>
        <dbReference type="Pfam" id="PF12728"/>
    </source>
</evidence>
<dbReference type="InterPro" id="IPR009061">
    <property type="entry name" value="DNA-bd_dom_put_sf"/>
</dbReference>
<feature type="domain" description="Helix-turn-helix" evidence="1">
    <location>
        <begin position="45"/>
        <end position="92"/>
    </location>
</feature>
<gene>
    <name evidence="2" type="ORF">MOP44_07815</name>
</gene>
<evidence type="ECO:0000313" key="2">
    <source>
        <dbReference type="EMBL" id="UWZ85837.1"/>
    </source>
</evidence>
<accession>A0A9J7BXF6</accession>
<reference evidence="2" key="1">
    <citation type="submission" date="2021-04" db="EMBL/GenBank/DDBJ databases">
        <title>Phylogenetic analysis of Acidobacteriaceae.</title>
        <authorList>
            <person name="Qiu L."/>
            <person name="Zhang Q."/>
        </authorList>
    </citation>
    <scope>NUCLEOTIDE SEQUENCE</scope>
    <source>
        <strain evidence="2">DSM 25168</strain>
    </source>
</reference>
<dbReference type="KEGG" id="orp:MOP44_07815"/>
<name>A0A9J7BXF6_9BACT</name>
<dbReference type="Pfam" id="PF12728">
    <property type="entry name" value="HTH_17"/>
    <property type="match status" value="1"/>
</dbReference>
<dbReference type="NCBIfam" id="TIGR01764">
    <property type="entry name" value="excise"/>
    <property type="match status" value="1"/>
</dbReference>
<protein>
    <submittedName>
        <fullName evidence="2">Helix-turn-helix domain-containing protein</fullName>
    </submittedName>
</protein>